<dbReference type="Proteomes" id="UP001151081">
    <property type="component" value="Unassembled WGS sequence"/>
</dbReference>
<dbReference type="SUPFAM" id="SSF47240">
    <property type="entry name" value="Ferritin-like"/>
    <property type="match status" value="1"/>
</dbReference>
<keyword evidence="2" id="KW-1185">Reference proteome</keyword>
<organism evidence="1 2">
    <name type="scientific">Polyangium jinanense</name>
    <dbReference type="NCBI Taxonomy" id="2829994"/>
    <lineage>
        <taxon>Bacteria</taxon>
        <taxon>Pseudomonadati</taxon>
        <taxon>Myxococcota</taxon>
        <taxon>Polyangia</taxon>
        <taxon>Polyangiales</taxon>
        <taxon>Polyangiaceae</taxon>
        <taxon>Polyangium</taxon>
    </lineage>
</organism>
<evidence type="ECO:0008006" key="3">
    <source>
        <dbReference type="Google" id="ProtNLM"/>
    </source>
</evidence>
<comment type="caution">
    <text evidence="1">The sequence shown here is derived from an EMBL/GenBank/DDBJ whole genome shotgun (WGS) entry which is preliminary data.</text>
</comment>
<protein>
    <recommendedName>
        <fullName evidence="3">Ferritin-like domain-containing protein</fullName>
    </recommendedName>
</protein>
<sequence>MARENAVEGCVREAYGALIATFQAAHARDPKVRRAMQVIAADETRHAALAWRIASWVESKLDEKARRALAAARRKAARELLLSADKPVDLELIEDLGLPSREVALRLSRAFSEGLAGC</sequence>
<dbReference type="Gene3D" id="1.10.620.20">
    <property type="entry name" value="Ribonucleotide Reductase, subunit A"/>
    <property type="match status" value="1"/>
</dbReference>
<dbReference type="GO" id="GO:0016491">
    <property type="term" value="F:oxidoreductase activity"/>
    <property type="evidence" value="ECO:0007669"/>
    <property type="project" value="InterPro"/>
</dbReference>
<dbReference type="AlphaFoldDB" id="A0A9X4AQU8"/>
<evidence type="ECO:0000313" key="2">
    <source>
        <dbReference type="Proteomes" id="UP001151081"/>
    </source>
</evidence>
<proteinExistence type="predicted"/>
<evidence type="ECO:0000313" key="1">
    <source>
        <dbReference type="EMBL" id="MDC3981458.1"/>
    </source>
</evidence>
<dbReference type="InterPro" id="IPR009078">
    <property type="entry name" value="Ferritin-like_SF"/>
</dbReference>
<dbReference type="EMBL" id="JAGTJJ010000004">
    <property type="protein sequence ID" value="MDC3981458.1"/>
    <property type="molecule type" value="Genomic_DNA"/>
</dbReference>
<gene>
    <name evidence="1" type="ORF">KEG57_13175</name>
</gene>
<dbReference type="InterPro" id="IPR012348">
    <property type="entry name" value="RNR-like"/>
</dbReference>
<reference evidence="1 2" key="1">
    <citation type="submission" date="2021-04" db="EMBL/GenBank/DDBJ databases">
        <title>Genome analysis of Polyangium sp.</title>
        <authorList>
            <person name="Li Y."/>
            <person name="Wang J."/>
        </authorList>
    </citation>
    <scope>NUCLEOTIDE SEQUENCE [LARGE SCALE GENOMIC DNA]</scope>
    <source>
        <strain evidence="1 2">SDU14</strain>
    </source>
</reference>
<accession>A0A9X4AQU8</accession>
<name>A0A9X4AQU8_9BACT</name>
<dbReference type="RefSeq" id="WP_272419740.1">
    <property type="nucleotide sequence ID" value="NZ_JAGTJJ010000004.1"/>
</dbReference>